<dbReference type="PANTHER" id="PTHR24305">
    <property type="entry name" value="CYTOCHROME P450"/>
    <property type="match status" value="1"/>
</dbReference>
<keyword evidence="3 8" id="KW-0349">Heme</keyword>
<evidence type="ECO:0000256" key="7">
    <source>
        <dbReference type="ARBA" id="ARBA00023033"/>
    </source>
</evidence>
<keyword evidence="6 8" id="KW-0408">Iron</keyword>
<evidence type="ECO:0000313" key="10">
    <source>
        <dbReference type="EMBL" id="CDM38087.1"/>
    </source>
</evidence>
<dbReference type="PANTHER" id="PTHR24305:SF29">
    <property type="entry name" value="BENZOATE-PARA-HYDROXYLASE"/>
    <property type="match status" value="1"/>
</dbReference>
<evidence type="ECO:0000256" key="9">
    <source>
        <dbReference type="RuleBase" id="RU000461"/>
    </source>
</evidence>
<protein>
    <submittedName>
        <fullName evidence="10">Cytochrome P450</fullName>
    </submittedName>
</protein>
<dbReference type="Proteomes" id="UP000030686">
    <property type="component" value="Unassembled WGS sequence"/>
</dbReference>
<reference evidence="10" key="1">
    <citation type="journal article" date="2014" name="Nat. Commun.">
        <title>Multiple recent horizontal transfers of a large genomic region in cheese making fungi.</title>
        <authorList>
            <person name="Cheeseman K."/>
            <person name="Ropars J."/>
            <person name="Renault P."/>
            <person name="Dupont J."/>
            <person name="Gouzy J."/>
            <person name="Branca A."/>
            <person name="Abraham A.L."/>
            <person name="Ceppi M."/>
            <person name="Conseiller E."/>
            <person name="Debuchy R."/>
            <person name="Malagnac F."/>
            <person name="Goarin A."/>
            <person name="Silar P."/>
            <person name="Lacoste S."/>
            <person name="Sallet E."/>
            <person name="Bensimon A."/>
            <person name="Giraud T."/>
            <person name="Brygoo Y."/>
        </authorList>
    </citation>
    <scope>NUCLEOTIDE SEQUENCE [LARGE SCALE GENOMIC DNA]</scope>
    <source>
        <strain evidence="10">FM164</strain>
    </source>
</reference>
<dbReference type="InterPro" id="IPR036396">
    <property type="entry name" value="Cyt_P450_sf"/>
</dbReference>
<dbReference type="InterPro" id="IPR050121">
    <property type="entry name" value="Cytochrome_P450_monoxygenase"/>
</dbReference>
<accession>W6R892</accession>
<sequence length="229" mass="26014">MGTTDNRVDLEDGIIDSDTIKRNALIVILSGIETLPDYIGSVIYYMLQSPEHFARLRKEIHTVFTVSEDILAEAVQNLKFLKACMNKSLRMALPFIGTLPRRVPACGVYICGQFVKGGTTVGIHNWSIMYSGRFWKSPEVFCPDRWMDDPKYEDDTREAFYPFGVGPRICVARNLVIIKASLILARILFDFDMELELSSSHDWPKRNGHLVPNKRPLFIRVKADTGEGI</sequence>
<comment type="similarity">
    <text evidence="2 9">Belongs to the cytochrome P450 family.</text>
</comment>
<dbReference type="GO" id="GO:0020037">
    <property type="term" value="F:heme binding"/>
    <property type="evidence" value="ECO:0007669"/>
    <property type="project" value="InterPro"/>
</dbReference>
<organism evidence="10 11">
    <name type="scientific">Penicillium roqueforti (strain FM164)</name>
    <dbReference type="NCBI Taxonomy" id="1365484"/>
    <lineage>
        <taxon>Eukaryota</taxon>
        <taxon>Fungi</taxon>
        <taxon>Dikarya</taxon>
        <taxon>Ascomycota</taxon>
        <taxon>Pezizomycotina</taxon>
        <taxon>Eurotiomycetes</taxon>
        <taxon>Eurotiomycetidae</taxon>
        <taxon>Eurotiales</taxon>
        <taxon>Aspergillaceae</taxon>
        <taxon>Penicillium</taxon>
    </lineage>
</organism>
<evidence type="ECO:0000256" key="4">
    <source>
        <dbReference type="ARBA" id="ARBA00022723"/>
    </source>
</evidence>
<dbReference type="OrthoDB" id="1470350at2759"/>
<comment type="cofactor">
    <cofactor evidence="1 8">
        <name>heme</name>
        <dbReference type="ChEBI" id="CHEBI:30413"/>
    </cofactor>
</comment>
<dbReference type="OMA" id="QIMIASI"/>
<dbReference type="PRINTS" id="PR00463">
    <property type="entry name" value="EP450I"/>
</dbReference>
<proteinExistence type="inferred from homology"/>
<dbReference type="PROSITE" id="PS00086">
    <property type="entry name" value="CYTOCHROME_P450"/>
    <property type="match status" value="1"/>
</dbReference>
<dbReference type="Gene3D" id="1.10.630.10">
    <property type="entry name" value="Cytochrome P450"/>
    <property type="match status" value="1"/>
</dbReference>
<dbReference type="InterPro" id="IPR002401">
    <property type="entry name" value="Cyt_P450_E_grp-I"/>
</dbReference>
<evidence type="ECO:0000256" key="2">
    <source>
        <dbReference type="ARBA" id="ARBA00010617"/>
    </source>
</evidence>
<dbReference type="GO" id="GO:0043386">
    <property type="term" value="P:mycotoxin biosynthetic process"/>
    <property type="evidence" value="ECO:0007669"/>
    <property type="project" value="UniProtKB-ARBA"/>
</dbReference>
<evidence type="ECO:0000256" key="5">
    <source>
        <dbReference type="ARBA" id="ARBA00023002"/>
    </source>
</evidence>
<dbReference type="InterPro" id="IPR001128">
    <property type="entry name" value="Cyt_P450"/>
</dbReference>
<dbReference type="AlphaFoldDB" id="W6R892"/>
<dbReference type="GO" id="GO:0005506">
    <property type="term" value="F:iron ion binding"/>
    <property type="evidence" value="ECO:0007669"/>
    <property type="project" value="InterPro"/>
</dbReference>
<dbReference type="Pfam" id="PF00067">
    <property type="entry name" value="p450"/>
    <property type="match status" value="1"/>
</dbReference>
<keyword evidence="7 9" id="KW-0503">Monooxygenase</keyword>
<evidence type="ECO:0000313" key="11">
    <source>
        <dbReference type="Proteomes" id="UP000030686"/>
    </source>
</evidence>
<keyword evidence="5 9" id="KW-0560">Oxidoreductase</keyword>
<feature type="binding site" description="axial binding residue" evidence="8">
    <location>
        <position position="170"/>
    </location>
    <ligand>
        <name>heme</name>
        <dbReference type="ChEBI" id="CHEBI:30413"/>
    </ligand>
    <ligandPart>
        <name>Fe</name>
        <dbReference type="ChEBI" id="CHEBI:18248"/>
    </ligandPart>
</feature>
<gene>
    <name evidence="10" type="ORF">PROQFM164_S09g000003</name>
</gene>
<dbReference type="GO" id="GO:0004497">
    <property type="term" value="F:monooxygenase activity"/>
    <property type="evidence" value="ECO:0007669"/>
    <property type="project" value="UniProtKB-KW"/>
</dbReference>
<dbReference type="EMBL" id="HG792023">
    <property type="protein sequence ID" value="CDM38087.1"/>
    <property type="molecule type" value="Genomic_DNA"/>
</dbReference>
<dbReference type="STRING" id="1365484.W6R892"/>
<evidence type="ECO:0000256" key="3">
    <source>
        <dbReference type="ARBA" id="ARBA00022617"/>
    </source>
</evidence>
<keyword evidence="11" id="KW-1185">Reference proteome</keyword>
<dbReference type="GO" id="GO:0016705">
    <property type="term" value="F:oxidoreductase activity, acting on paired donors, with incorporation or reduction of molecular oxygen"/>
    <property type="evidence" value="ECO:0007669"/>
    <property type="project" value="InterPro"/>
</dbReference>
<evidence type="ECO:0000256" key="6">
    <source>
        <dbReference type="ARBA" id="ARBA00023004"/>
    </source>
</evidence>
<dbReference type="SUPFAM" id="SSF48264">
    <property type="entry name" value="Cytochrome P450"/>
    <property type="match status" value="1"/>
</dbReference>
<keyword evidence="4 8" id="KW-0479">Metal-binding</keyword>
<dbReference type="InterPro" id="IPR017972">
    <property type="entry name" value="Cyt_P450_CS"/>
</dbReference>
<evidence type="ECO:0000256" key="8">
    <source>
        <dbReference type="PIRSR" id="PIRSR602401-1"/>
    </source>
</evidence>
<evidence type="ECO:0000256" key="1">
    <source>
        <dbReference type="ARBA" id="ARBA00001971"/>
    </source>
</evidence>
<name>W6R892_PENRF</name>